<dbReference type="Proteomes" id="UP000474957">
    <property type="component" value="Unassembled WGS sequence"/>
</dbReference>
<evidence type="ECO:0000313" key="1">
    <source>
        <dbReference type="EMBL" id="MSU91047.1"/>
    </source>
</evidence>
<dbReference type="RefSeq" id="WP_154447808.1">
    <property type="nucleotide sequence ID" value="NZ_WIND01000015.1"/>
</dbReference>
<reference evidence="1 2" key="1">
    <citation type="submission" date="2019-10" db="EMBL/GenBank/DDBJ databases">
        <title>Cognatihalovulum marinum gen. nov. sp. nov., a new member of the family Rhodobacteraceae isolated from deep seawater of the Northwest Indian Ocean.</title>
        <authorList>
            <person name="Ruan C."/>
            <person name="Wang J."/>
            <person name="Zheng X."/>
            <person name="Song L."/>
            <person name="Zhu Y."/>
            <person name="Huang Y."/>
            <person name="Lu Z."/>
            <person name="Du W."/>
            <person name="Huang L."/>
            <person name="Dai X."/>
        </authorList>
    </citation>
    <scope>NUCLEOTIDE SEQUENCE [LARGE SCALE GENOMIC DNA]</scope>
    <source>
        <strain evidence="1 2">2CG4</strain>
    </source>
</reference>
<dbReference type="EMBL" id="WIND01000015">
    <property type="protein sequence ID" value="MSU91047.1"/>
    <property type="molecule type" value="Genomic_DNA"/>
</dbReference>
<comment type="caution">
    <text evidence="1">The sequence shown here is derived from an EMBL/GenBank/DDBJ whole genome shotgun (WGS) entry which is preliminary data.</text>
</comment>
<accession>A0A6L5Z3E0</accession>
<name>A0A6L5Z3E0_9RHOB</name>
<gene>
    <name evidence="1" type="ORF">GE300_15770</name>
</gene>
<protein>
    <submittedName>
        <fullName evidence="1">Uncharacterized protein</fullName>
    </submittedName>
</protein>
<proteinExistence type="predicted"/>
<dbReference type="AlphaFoldDB" id="A0A6L5Z3E0"/>
<keyword evidence="2" id="KW-1185">Reference proteome</keyword>
<organism evidence="1 2">
    <name type="scientific">Halovulum marinum</name>
    <dbReference type="NCBI Taxonomy" id="2662447"/>
    <lineage>
        <taxon>Bacteria</taxon>
        <taxon>Pseudomonadati</taxon>
        <taxon>Pseudomonadota</taxon>
        <taxon>Alphaproteobacteria</taxon>
        <taxon>Rhodobacterales</taxon>
        <taxon>Paracoccaceae</taxon>
        <taxon>Halovulum</taxon>
    </lineage>
</organism>
<evidence type="ECO:0000313" key="2">
    <source>
        <dbReference type="Proteomes" id="UP000474957"/>
    </source>
</evidence>
<sequence>MLAEIDLSRLPERPKIDEAGYAWTGRFGQFPSLIVGHTELEFDKQARRSVLDTRKWLQRNFSEPQLRRSRKFHQLAPSAGEHVLIYVYEDIGTAVNSLGNHQAKRGRKRFTGIFLVEEREDNWLRAKLIRRDNLG</sequence>